<feature type="region of interest" description="Disordered" evidence="2">
    <location>
        <begin position="53"/>
        <end position="79"/>
    </location>
</feature>
<feature type="non-terminal residue" evidence="3">
    <location>
        <position position="1"/>
    </location>
</feature>
<evidence type="ECO:0000256" key="2">
    <source>
        <dbReference type="SAM" id="MobiDB-lite"/>
    </source>
</evidence>
<dbReference type="RefSeq" id="WP_031210777.1">
    <property type="nucleotide sequence ID" value="NZ_LQDD01000004.1"/>
</dbReference>
<protein>
    <submittedName>
        <fullName evidence="3">Uncharacterized protein</fullName>
    </submittedName>
</protein>
<name>A0A547E846_MANHA</name>
<comment type="caution">
    <text evidence="3">The sequence shown here is derived from an EMBL/GenBank/DDBJ whole genome shotgun (WGS) entry which is preliminary data.</text>
</comment>
<reference evidence="3 4" key="1">
    <citation type="journal article" date="2019" name="Vet. Microbiol.">
        <title>Genetic characterization of susceptible and multi-drug resistant Mannheimia haemolytica isolated from high-risk stocker calves prior to and after antimicrobial metaphylaxis.</title>
        <authorList>
            <person name="Snyder E.R."/>
            <person name="Alvarez-Narvaez S."/>
            <person name="Credille B.C."/>
        </authorList>
    </citation>
    <scope>NUCLEOTIDE SEQUENCE [LARGE SCALE GENOMIC DNA]</scope>
    <source>
        <strain evidence="3 4">UGA-R5-128-1</strain>
    </source>
</reference>
<dbReference type="EMBL" id="VAJB01000082">
    <property type="protein sequence ID" value="TRB70919.1"/>
    <property type="molecule type" value="Genomic_DNA"/>
</dbReference>
<evidence type="ECO:0000313" key="4">
    <source>
        <dbReference type="Proteomes" id="UP000315164"/>
    </source>
</evidence>
<organism evidence="3 4">
    <name type="scientific">Mannheimia haemolytica</name>
    <name type="common">Pasteurella haemolytica</name>
    <dbReference type="NCBI Taxonomy" id="75985"/>
    <lineage>
        <taxon>Bacteria</taxon>
        <taxon>Pseudomonadati</taxon>
        <taxon>Pseudomonadota</taxon>
        <taxon>Gammaproteobacteria</taxon>
        <taxon>Pasteurellales</taxon>
        <taxon>Pasteurellaceae</taxon>
        <taxon>Mannheimia</taxon>
    </lineage>
</organism>
<evidence type="ECO:0000256" key="1">
    <source>
        <dbReference type="SAM" id="Coils"/>
    </source>
</evidence>
<accession>A0A547E846</accession>
<dbReference type="AlphaFoldDB" id="A0A547E846"/>
<sequence>NRRLVVVDEQSLKLQELKQTINEQTEQIKTLGTVVNKLIDALQQSQSLNVRSESAVAATENQDHLNDGVQYQGPGRARA</sequence>
<gene>
    <name evidence="3" type="ORF">FEA53_13860</name>
</gene>
<proteinExistence type="predicted"/>
<keyword evidence="1" id="KW-0175">Coiled coil</keyword>
<feature type="coiled-coil region" evidence="1">
    <location>
        <begin position="7"/>
        <end position="34"/>
    </location>
</feature>
<evidence type="ECO:0000313" key="3">
    <source>
        <dbReference type="EMBL" id="TRB70919.1"/>
    </source>
</evidence>
<dbReference type="Proteomes" id="UP000315164">
    <property type="component" value="Unassembled WGS sequence"/>
</dbReference>